<dbReference type="InterPro" id="IPR024705">
    <property type="entry name" value="Ssp411"/>
</dbReference>
<sequence>MSSSQNALTSETSPYLLQHADNPVQWYPWGEEALQLAHETGKPILLSIGYSACHWCHVMAHESFEHDDPRALMNERFINIKVDREERPDLDKIYQTAHQLLTNRPGGWPLTMFLTHDAQVPFFGGTYFPREPRYGMPSFADILNQVADFYRDNRSDIDKQNTPLLDALEKINTPHLYSSGSNEITIETLDQAYRELKKSIEPEHGGFGRAPKFPHCTSLERLLRHWSATGDNEALESATFTLRKMALGGLFDHLGGGFCRYSVDNQWMIPHFEKMLYDNGPLLSIYSEAWQITHEPLFRRTAEETARWVIREMQSPEGGYFSTLDADSEGHEGIFYVWHPETIKEVLETEQYELFSRHFGLDRKANFEGSWHLHCYADDETLSKEFMLDIDSVRQQLDGARETLFRLREHRVHPGRDEKVLTAWNGLMIKGMAVAGRIFDNSAFIDSAERALNFIRHNLWKDGRLFASHKDGQARLMGYLDDYAFLLDALLELLQVRWSRNDLDFAIALADVLLEHFEDKENGGFFFTADDHEALIQRPKPLGDESTPAGNGIAAYALNRLGQLLGEERYLNAARRTLDAAAPMISEMPHRHNALLLDVESSVYPSQMLVLRGNEEELRSWQQLVARQYSPRRLAFPIPSDETNLPGALAERTLRGDFTAYLCSGNACSSPITAKGALATLKQQLDTPD</sequence>
<dbReference type="PANTHER" id="PTHR42899:SF1">
    <property type="entry name" value="SPERMATOGENESIS-ASSOCIATED PROTEIN 20"/>
    <property type="match status" value="1"/>
</dbReference>
<dbReference type="KEGG" id="rev:HUE57_06080"/>
<accession>A0A6N0HUJ1</accession>
<dbReference type="InterPro" id="IPR008928">
    <property type="entry name" value="6-hairpin_glycosidase_sf"/>
</dbReference>
<evidence type="ECO:0000259" key="1">
    <source>
        <dbReference type="Pfam" id="PF03190"/>
    </source>
</evidence>
<dbReference type="Pfam" id="PF03190">
    <property type="entry name" value="Thioredox_DsbH"/>
    <property type="match status" value="1"/>
</dbReference>
<keyword evidence="3" id="KW-1185">Reference proteome</keyword>
<dbReference type="Gene3D" id="1.50.10.10">
    <property type="match status" value="1"/>
</dbReference>
<dbReference type="Gene3D" id="3.40.30.10">
    <property type="entry name" value="Glutaredoxin"/>
    <property type="match status" value="1"/>
</dbReference>
<dbReference type="InterPro" id="IPR004879">
    <property type="entry name" value="Ssp411-like_TRX"/>
</dbReference>
<dbReference type="EMBL" id="CP054491">
    <property type="protein sequence ID" value="QKQ25897.1"/>
    <property type="molecule type" value="Genomic_DNA"/>
</dbReference>
<dbReference type="InterPro" id="IPR012341">
    <property type="entry name" value="6hp_glycosidase-like_sf"/>
</dbReference>
<dbReference type="SUPFAM" id="SSF48208">
    <property type="entry name" value="Six-hairpin glycosidases"/>
    <property type="match status" value="1"/>
</dbReference>
<protein>
    <submittedName>
        <fullName evidence="2">Thioredoxin domain-containing protein</fullName>
    </submittedName>
</protein>
<proteinExistence type="predicted"/>
<dbReference type="Proteomes" id="UP000509658">
    <property type="component" value="Chromosome"/>
</dbReference>
<evidence type="ECO:0000313" key="3">
    <source>
        <dbReference type="Proteomes" id="UP000509658"/>
    </source>
</evidence>
<dbReference type="PANTHER" id="PTHR42899">
    <property type="entry name" value="SPERMATOGENESIS-ASSOCIATED PROTEIN 20"/>
    <property type="match status" value="1"/>
</dbReference>
<dbReference type="PIRSF" id="PIRSF006402">
    <property type="entry name" value="UCP006402_thioredoxin"/>
    <property type="match status" value="1"/>
</dbReference>
<organism evidence="2 3">
    <name type="scientific">Candidatus Reidiella endopervernicosa</name>
    <dbReference type="NCBI Taxonomy" id="2738883"/>
    <lineage>
        <taxon>Bacteria</taxon>
        <taxon>Pseudomonadati</taxon>
        <taxon>Pseudomonadota</taxon>
        <taxon>Gammaproteobacteria</taxon>
        <taxon>Candidatus Reidiella</taxon>
    </lineage>
</organism>
<dbReference type="InterPro" id="IPR036249">
    <property type="entry name" value="Thioredoxin-like_sf"/>
</dbReference>
<evidence type="ECO:0000313" key="2">
    <source>
        <dbReference type="EMBL" id="QKQ25897.1"/>
    </source>
</evidence>
<reference evidence="2 3" key="1">
    <citation type="submission" date="2020-05" db="EMBL/GenBank/DDBJ databases">
        <title>Horizontal transmission and recombination maintain forever young bacterial symbiont genomes.</title>
        <authorList>
            <person name="Russell S.L."/>
            <person name="Pepper-Tunick E."/>
            <person name="Svedberg J."/>
            <person name="Byrne A."/>
            <person name="Ruelas Castillo J."/>
            <person name="Vollmers C."/>
            <person name="Beinart R.A."/>
            <person name="Corbett-Detig R."/>
        </authorList>
    </citation>
    <scope>NUCLEOTIDE SEQUENCE [LARGE SCALE GENOMIC DNA]</scope>
    <source>
        <strain evidence="2">Santa_Monica_outfall</strain>
    </source>
</reference>
<dbReference type="CDD" id="cd02955">
    <property type="entry name" value="SSP411"/>
    <property type="match status" value="1"/>
</dbReference>
<name>A0A6N0HUJ1_9GAMM</name>
<feature type="domain" description="Spermatogenesis-associated protein 20-like TRX" evidence="1">
    <location>
        <begin position="5"/>
        <end position="168"/>
    </location>
</feature>
<dbReference type="RefSeq" id="WP_174672895.1">
    <property type="nucleotide sequence ID" value="NZ_CP054491.1"/>
</dbReference>
<dbReference type="SUPFAM" id="SSF52833">
    <property type="entry name" value="Thioredoxin-like"/>
    <property type="match status" value="1"/>
</dbReference>
<gene>
    <name evidence="2" type="ORF">HUE57_06080</name>
</gene>
<dbReference type="AlphaFoldDB" id="A0A6N0HUJ1"/>
<dbReference type="GO" id="GO:0005975">
    <property type="term" value="P:carbohydrate metabolic process"/>
    <property type="evidence" value="ECO:0007669"/>
    <property type="project" value="InterPro"/>
</dbReference>